<dbReference type="AlphaFoldDB" id="A0A3B0V9D7"/>
<proteinExistence type="predicted"/>
<accession>A0A3B0V9D7</accession>
<sequence length="141" mass="15531">MSQLAEFIGNHLILSLAFIAVFFLLLTLFMNERMQAFTNINNAELTQLVNHKNAVLIDTRTEDTYKQGHIVNAINIPLANMATEQKTIDKLKGKTVIAYCASGMSSKSACKHLVSSGIESVHNLVGGINSWSNEKLPVVKK</sequence>
<dbReference type="InterPro" id="IPR050229">
    <property type="entry name" value="GlpE_sulfurtransferase"/>
</dbReference>
<protein>
    <recommendedName>
        <fullName evidence="2">Rhodanese domain-containing protein</fullName>
    </recommendedName>
</protein>
<evidence type="ECO:0000259" key="2">
    <source>
        <dbReference type="PROSITE" id="PS50206"/>
    </source>
</evidence>
<feature type="transmembrane region" description="Helical" evidence="1">
    <location>
        <begin position="12"/>
        <end position="30"/>
    </location>
</feature>
<gene>
    <name evidence="3" type="ORF">MNBD_GAMMA01-1074</name>
</gene>
<keyword evidence="1" id="KW-0812">Transmembrane</keyword>
<keyword evidence="1" id="KW-1133">Transmembrane helix</keyword>
<dbReference type="SUPFAM" id="SSF52821">
    <property type="entry name" value="Rhodanese/Cell cycle control phosphatase"/>
    <property type="match status" value="1"/>
</dbReference>
<feature type="domain" description="Rhodanese" evidence="2">
    <location>
        <begin position="50"/>
        <end position="140"/>
    </location>
</feature>
<dbReference type="Pfam" id="PF00581">
    <property type="entry name" value="Rhodanese"/>
    <property type="match status" value="1"/>
</dbReference>
<dbReference type="PANTHER" id="PTHR43031:SF18">
    <property type="entry name" value="RHODANESE-RELATED SULFURTRANSFERASES"/>
    <property type="match status" value="1"/>
</dbReference>
<dbReference type="EMBL" id="UOEW01000034">
    <property type="protein sequence ID" value="VAW33489.1"/>
    <property type="molecule type" value="Genomic_DNA"/>
</dbReference>
<reference evidence="3" key="1">
    <citation type="submission" date="2018-06" db="EMBL/GenBank/DDBJ databases">
        <authorList>
            <person name="Zhirakovskaya E."/>
        </authorList>
    </citation>
    <scope>NUCLEOTIDE SEQUENCE</scope>
</reference>
<dbReference type="SMART" id="SM00450">
    <property type="entry name" value="RHOD"/>
    <property type="match status" value="1"/>
</dbReference>
<dbReference type="InterPro" id="IPR001763">
    <property type="entry name" value="Rhodanese-like_dom"/>
</dbReference>
<dbReference type="Gene3D" id="3.40.250.10">
    <property type="entry name" value="Rhodanese-like domain"/>
    <property type="match status" value="1"/>
</dbReference>
<keyword evidence="1" id="KW-0472">Membrane</keyword>
<dbReference type="InterPro" id="IPR036873">
    <property type="entry name" value="Rhodanese-like_dom_sf"/>
</dbReference>
<evidence type="ECO:0000256" key="1">
    <source>
        <dbReference type="SAM" id="Phobius"/>
    </source>
</evidence>
<dbReference type="CDD" id="cd00158">
    <property type="entry name" value="RHOD"/>
    <property type="match status" value="1"/>
</dbReference>
<dbReference type="PROSITE" id="PS50206">
    <property type="entry name" value="RHODANESE_3"/>
    <property type="match status" value="1"/>
</dbReference>
<organism evidence="3">
    <name type="scientific">hydrothermal vent metagenome</name>
    <dbReference type="NCBI Taxonomy" id="652676"/>
    <lineage>
        <taxon>unclassified sequences</taxon>
        <taxon>metagenomes</taxon>
        <taxon>ecological metagenomes</taxon>
    </lineage>
</organism>
<dbReference type="PANTHER" id="PTHR43031">
    <property type="entry name" value="FAD-DEPENDENT OXIDOREDUCTASE"/>
    <property type="match status" value="1"/>
</dbReference>
<name>A0A3B0V9D7_9ZZZZ</name>
<evidence type="ECO:0000313" key="3">
    <source>
        <dbReference type="EMBL" id="VAW33489.1"/>
    </source>
</evidence>